<organism evidence="1 2">
    <name type="scientific">Belnapia rosea</name>
    <dbReference type="NCBI Taxonomy" id="938405"/>
    <lineage>
        <taxon>Bacteria</taxon>
        <taxon>Pseudomonadati</taxon>
        <taxon>Pseudomonadota</taxon>
        <taxon>Alphaproteobacteria</taxon>
        <taxon>Acetobacterales</taxon>
        <taxon>Roseomonadaceae</taxon>
        <taxon>Belnapia</taxon>
    </lineage>
</organism>
<proteinExistence type="predicted"/>
<dbReference type="Proteomes" id="UP000198925">
    <property type="component" value="Unassembled WGS sequence"/>
</dbReference>
<accession>A0A1G7DAA5</accession>
<name>A0A1G7DAA5_9PROT</name>
<gene>
    <name evidence="1" type="ORF">SAMN04487779_104114</name>
</gene>
<evidence type="ECO:0000313" key="2">
    <source>
        <dbReference type="Proteomes" id="UP000198925"/>
    </source>
</evidence>
<evidence type="ECO:0000313" key="1">
    <source>
        <dbReference type="EMBL" id="SDE47836.1"/>
    </source>
</evidence>
<sequence>MKHGRRSRWAELRRAETAVTLKAAAWLLVQLDALPGYRCRPRPLRADQLQHLDVEAVELLARLGVLKDSGSAAERC</sequence>
<reference evidence="1 2" key="1">
    <citation type="submission" date="2016-10" db="EMBL/GenBank/DDBJ databases">
        <authorList>
            <person name="de Groot N.N."/>
        </authorList>
    </citation>
    <scope>NUCLEOTIDE SEQUENCE [LARGE SCALE GENOMIC DNA]</scope>
    <source>
        <strain evidence="1 2">CPCC 100156</strain>
    </source>
</reference>
<dbReference type="AlphaFoldDB" id="A0A1G7DAA5"/>
<keyword evidence="2" id="KW-1185">Reference proteome</keyword>
<dbReference type="EMBL" id="FMZX01000041">
    <property type="protein sequence ID" value="SDE47836.1"/>
    <property type="molecule type" value="Genomic_DNA"/>
</dbReference>
<protein>
    <submittedName>
        <fullName evidence="1">Uncharacterized protein</fullName>
    </submittedName>
</protein>
<dbReference type="RefSeq" id="WP_090665248.1">
    <property type="nucleotide sequence ID" value="NZ_FMZX01000041.1"/>
</dbReference>